<protein>
    <submittedName>
        <fullName evidence="1">Uncharacterized protein</fullName>
    </submittedName>
</protein>
<name>J4UFI7_BEAB2</name>
<dbReference type="GeneID" id="19892784"/>
<sequence>MITQHPRHALSVVRATQSEKVVAASVSQHSGFLKLQIDQDTRQHQPPPKYSRMITEHPRHTLSVICATQSEKVVAASFELHRLCPRQGPERCAEDGAGEDGQVIADQHVQDDGDAVLGVLATGEPPAEGDGAPDGFVVLACERGDEDDDGGGGGGGLGRVVVDVEMRGERIALPMLVVMPGARLDDSIAAGLSSTSTTESRCRRAASTALRAAHKRIPAAFMACLAEAYPGDDGMREFLPGNGIFRDVQRQYLILVLEAARSRIAPAFGSFGADGGAGGDTCDDEKVCEALEG</sequence>
<dbReference type="Proteomes" id="UP000002762">
    <property type="component" value="Unassembled WGS sequence"/>
</dbReference>
<dbReference type="HOGENOM" id="CLU_949903_0_0_1"/>
<proteinExistence type="predicted"/>
<gene>
    <name evidence="1" type="ORF">BBA_09772</name>
</gene>
<evidence type="ECO:0000313" key="1">
    <source>
        <dbReference type="EMBL" id="EJP61297.1"/>
    </source>
</evidence>
<dbReference type="RefSeq" id="XP_008603091.1">
    <property type="nucleotide sequence ID" value="XM_008604869.1"/>
</dbReference>
<dbReference type="InParanoid" id="J4UFI7"/>
<evidence type="ECO:0000313" key="2">
    <source>
        <dbReference type="Proteomes" id="UP000002762"/>
    </source>
</evidence>
<reference evidence="1 2" key="1">
    <citation type="journal article" date="2012" name="Sci. Rep.">
        <title>Genomic perspectives on the evolution of fungal entomopathogenicity in Beauveria bassiana.</title>
        <authorList>
            <person name="Xiao G."/>
            <person name="Ying S.H."/>
            <person name="Zheng P."/>
            <person name="Wang Z.L."/>
            <person name="Zhang S."/>
            <person name="Xie X.Q."/>
            <person name="Shang Y."/>
            <person name="St Leger R.J."/>
            <person name="Zhao G.P."/>
            <person name="Wang C."/>
            <person name="Feng M.G."/>
        </authorList>
    </citation>
    <scope>NUCLEOTIDE SEQUENCE [LARGE SCALE GENOMIC DNA]</scope>
    <source>
        <strain evidence="1 2">ARSEF 2860</strain>
    </source>
</reference>
<keyword evidence="2" id="KW-1185">Reference proteome</keyword>
<accession>J4UFI7</accession>
<dbReference type="EMBL" id="JH725215">
    <property type="protein sequence ID" value="EJP61297.1"/>
    <property type="molecule type" value="Genomic_DNA"/>
</dbReference>
<dbReference type="AlphaFoldDB" id="J4UFI7"/>
<organism evidence="1 2">
    <name type="scientific">Beauveria bassiana (strain ARSEF 2860)</name>
    <name type="common">White muscardine disease fungus</name>
    <name type="synonym">Tritirachium shiotae</name>
    <dbReference type="NCBI Taxonomy" id="655819"/>
    <lineage>
        <taxon>Eukaryota</taxon>
        <taxon>Fungi</taxon>
        <taxon>Dikarya</taxon>
        <taxon>Ascomycota</taxon>
        <taxon>Pezizomycotina</taxon>
        <taxon>Sordariomycetes</taxon>
        <taxon>Hypocreomycetidae</taxon>
        <taxon>Hypocreales</taxon>
        <taxon>Cordycipitaceae</taxon>
        <taxon>Beauveria</taxon>
    </lineage>
</organism>